<proteinExistence type="predicted"/>
<sequence length="162" mass="18379">MGRSKSKAKRPSGKIATTSDEKPSQDLTMILTIADLRANQDLWFKTRLLIYDLYNMSNDKSCEDRTLQTTDPLYISTPYFSDAEAAVVKNVIVDPISSTTLEQAFSSSLENFFEKRRASGDWRPCGPHDMVPVYLACLGMEKREIEEEGFVARARRWRAGKS</sequence>
<dbReference type="Proteomes" id="UP001056384">
    <property type="component" value="Chromosome 8"/>
</dbReference>
<evidence type="ECO:0000313" key="3">
    <source>
        <dbReference type="Proteomes" id="UP001056384"/>
    </source>
</evidence>
<protein>
    <submittedName>
        <fullName evidence="2">Uncharacterized protein</fullName>
    </submittedName>
</protein>
<evidence type="ECO:0000256" key="1">
    <source>
        <dbReference type="SAM" id="MobiDB-lite"/>
    </source>
</evidence>
<reference evidence="2" key="1">
    <citation type="submission" date="2022-06" db="EMBL/GenBank/DDBJ databases">
        <title>Complete genome sequences of two strains of the flax pathogen Septoria linicola.</title>
        <authorList>
            <person name="Lapalu N."/>
            <person name="Simon A."/>
            <person name="Demenou B."/>
            <person name="Paumier D."/>
            <person name="Guillot M.-P."/>
            <person name="Gout L."/>
            <person name="Valade R."/>
        </authorList>
    </citation>
    <scope>NUCLEOTIDE SEQUENCE</scope>
    <source>
        <strain evidence="2">SE15195</strain>
    </source>
</reference>
<accession>A0A9Q9AUL5</accession>
<dbReference type="AlphaFoldDB" id="A0A9Q9AUL5"/>
<name>A0A9Q9AUL5_9PEZI</name>
<dbReference type="EMBL" id="CP099425">
    <property type="protein sequence ID" value="USW56152.1"/>
    <property type="molecule type" value="Genomic_DNA"/>
</dbReference>
<gene>
    <name evidence="2" type="ORF">Slin15195_G094710</name>
</gene>
<feature type="compositionally biased region" description="Basic residues" evidence="1">
    <location>
        <begin position="1"/>
        <end position="12"/>
    </location>
</feature>
<feature type="region of interest" description="Disordered" evidence="1">
    <location>
        <begin position="1"/>
        <end position="21"/>
    </location>
</feature>
<evidence type="ECO:0000313" key="2">
    <source>
        <dbReference type="EMBL" id="USW56152.1"/>
    </source>
</evidence>
<keyword evidence="3" id="KW-1185">Reference proteome</keyword>
<organism evidence="2 3">
    <name type="scientific">Septoria linicola</name>
    <dbReference type="NCBI Taxonomy" id="215465"/>
    <lineage>
        <taxon>Eukaryota</taxon>
        <taxon>Fungi</taxon>
        <taxon>Dikarya</taxon>
        <taxon>Ascomycota</taxon>
        <taxon>Pezizomycotina</taxon>
        <taxon>Dothideomycetes</taxon>
        <taxon>Dothideomycetidae</taxon>
        <taxon>Mycosphaerellales</taxon>
        <taxon>Mycosphaerellaceae</taxon>
        <taxon>Septoria</taxon>
    </lineage>
</organism>